<keyword evidence="13" id="KW-0009">Actin-binding</keyword>
<feature type="region of interest" description="Disordered" evidence="17">
    <location>
        <begin position="271"/>
        <end position="341"/>
    </location>
</feature>
<evidence type="ECO:0000256" key="1">
    <source>
        <dbReference type="ARBA" id="ARBA00004125"/>
    </source>
</evidence>
<keyword evidence="10" id="KW-0677">Repeat</keyword>
<feature type="compositionally biased region" description="Low complexity" evidence="17">
    <location>
        <begin position="855"/>
        <end position="879"/>
    </location>
</feature>
<dbReference type="GO" id="GO:0043130">
    <property type="term" value="F:ubiquitin binding"/>
    <property type="evidence" value="ECO:0007669"/>
    <property type="project" value="InterPro"/>
</dbReference>
<sequence>MAYVAVAKALYDYQPQDPDTELAFNEDHILYIIDKEDDDWWKAKLKDDAGGADGQVGLVPATYVEEIPPISTTRAMFAYESTSPEELSMSDESALHVYSIEDDWLLVRLDSDPSSKLGFVPRNYCEPLDASDQVQVADAADTEAELEAQRQAEREKELAEKQRQLKLKDKVETWSVSELEGKKKKKGTLGVGNAAVFFASDTDKAAPVKQYPITDVLSVSQPSSKNLSLSLSTLAEPLQFHCGSSDTARAILAKLEQSKAAAGEALELLNEEAQPASSEDEAEVEPEPEPQHERAPQPAFTPLPPPSHPSRTVSATSNNSEPKGVRFAEPEPAPAQQAVEEAATVLYDFDAAGDDELTVKENDTVTIVDKENDEWWLVKDPRGQQGVVPAAYLQLNDGSVPAPPASAADEPAAAYDEDDEEGYHAAEAEAQAEARAAQQESERQRQLAAAEEERRRIQAAAEARRMQEEEDRQLAIQIEEEQKERAARKALRRQEEERRRREEEAKAARENARAGGLQPPQITKRPSGNDVAAAANRLPTRGHAAPARPPENARSKPNPAKIRTWSDKSGQFDVEAEYLGLLNGKVRLHKLNGVIIDVPLEKMSARDTELIRRHEAKKARKASMDEDDRPLSQQPTGRRPGQRSVESTHRSEEPIPADVVRASKAAAASKRPPFDWFEFFLSAGCDMDDCTRYAANFERDRIDDSILPDLENGTLRSLGLREGDVIRVRKIIQSRFSKKTPEQQAQIEKDEELARQLQEQETSGKAPGLFTGPNGKLANNTRRGRPEKKSTGPESVDAAALAAASDKLAQVTLTPTPPSAPTPPPVVLTPPTVEEKKPTAPATSTGFDDDAWTIKPISKPASPAPAAITTSSSPASSAPVLTSPKVVANNTDSLLAQINALRPASTGISQNNTGGSFDKFSHMTGAPRAPSAPAQPPPAPQQQQQQQQQSHLSPQPTAQPQQSFATNPYGLGVQNSGQPLSMLAQQTGMSTLSNNSSIAPRGPLAPVPANQGLLNPMQPQATGVFVPTRDLSPMGAQQTGFQPQPQQPTSFQPQQQQPQTTSSFHAQQQMMPQQTGFYAGQMGMQPNFTGFPQQQQQQSTFNTIASMPPPQPQQSQQAPDKFAPSNIFAAMKKTDFGKPEEQQPQAAGKYDALRPISTGYNGAPGMMPQQTGMMAQPTGMMPQQTGMMGMQGQGMPGMMSQTTGYNPMMYQNQTGYGYR</sequence>
<gene>
    <name evidence="19" type="ORF">C361_04375</name>
</gene>
<dbReference type="Pfam" id="PF24081">
    <property type="entry name" value="PH_SLA1"/>
    <property type="match status" value="1"/>
</dbReference>
<comment type="caution">
    <text evidence="19">The sequence shown here is derived from an EMBL/GenBank/DDBJ whole genome shotgun (WGS) entry which is preliminary data.</text>
</comment>
<keyword evidence="11" id="KW-0967">Endosome</keyword>
<dbReference type="Proteomes" id="UP000199727">
    <property type="component" value="Unassembled WGS sequence"/>
</dbReference>
<evidence type="ECO:0000256" key="3">
    <source>
        <dbReference type="ARBA" id="ARBA00004413"/>
    </source>
</evidence>
<keyword evidence="9" id="KW-0254">Endocytosis</keyword>
<dbReference type="GO" id="GO:0005886">
    <property type="term" value="C:plasma membrane"/>
    <property type="evidence" value="ECO:0007669"/>
    <property type="project" value="UniProtKB-SubCell"/>
</dbReference>
<dbReference type="GO" id="GO:0003779">
    <property type="term" value="F:actin binding"/>
    <property type="evidence" value="ECO:0007669"/>
    <property type="project" value="UniProtKB-KW"/>
</dbReference>
<accession>A0A854QBF9</accession>
<evidence type="ECO:0000256" key="14">
    <source>
        <dbReference type="ARBA" id="ARBA00023212"/>
    </source>
</evidence>
<evidence type="ECO:0000256" key="7">
    <source>
        <dbReference type="ARBA" id="ARBA00022475"/>
    </source>
</evidence>
<keyword evidence="8" id="KW-0963">Cytoplasm</keyword>
<dbReference type="SMART" id="SM00326">
    <property type="entry name" value="SH3"/>
    <property type="match status" value="3"/>
</dbReference>
<dbReference type="InterPro" id="IPR013761">
    <property type="entry name" value="SAM/pointed_sf"/>
</dbReference>
<reference evidence="19 20" key="1">
    <citation type="submission" date="2017-06" db="EMBL/GenBank/DDBJ databases">
        <title>Global population genomics of the pathogenic fungus Cryptococcus neoformans var. grubii.</title>
        <authorList>
            <person name="Cuomo C."/>
            <person name="Litvintseva A."/>
            <person name="Chen Y."/>
            <person name="Young S."/>
            <person name="Zeng Q."/>
            <person name="Chapman S."/>
            <person name="Gujja S."/>
            <person name="Saif S."/>
            <person name="Birren B."/>
        </authorList>
    </citation>
    <scope>NUCLEOTIDE SEQUENCE [LARGE SCALE GENOMIC DNA]</scope>
    <source>
        <strain evidence="19 20">Tu259-1</strain>
    </source>
</reference>
<evidence type="ECO:0000259" key="18">
    <source>
        <dbReference type="PROSITE" id="PS50002"/>
    </source>
</evidence>
<dbReference type="OrthoDB" id="5971719at2759"/>
<dbReference type="PANTHER" id="PTHR15735">
    <property type="entry name" value="FCH AND DOUBLE SH3 DOMAINS PROTEIN"/>
    <property type="match status" value="1"/>
</dbReference>
<dbReference type="GO" id="GO:0006897">
    <property type="term" value="P:endocytosis"/>
    <property type="evidence" value="ECO:0007669"/>
    <property type="project" value="UniProtKB-KW"/>
</dbReference>
<feature type="region of interest" description="Disordered" evidence="17">
    <location>
        <begin position="736"/>
        <end position="799"/>
    </location>
</feature>
<evidence type="ECO:0000256" key="4">
    <source>
        <dbReference type="ARBA" id="ARBA00007948"/>
    </source>
</evidence>
<keyword evidence="6 15" id="KW-0728">SH3 domain</keyword>
<dbReference type="InterPro" id="IPR056996">
    <property type="entry name" value="PH_SLA1"/>
</dbReference>
<evidence type="ECO:0000256" key="12">
    <source>
        <dbReference type="ARBA" id="ARBA00023136"/>
    </source>
</evidence>
<evidence type="ECO:0000256" key="10">
    <source>
        <dbReference type="ARBA" id="ARBA00022737"/>
    </source>
</evidence>
<evidence type="ECO:0000256" key="2">
    <source>
        <dbReference type="ARBA" id="ARBA00004134"/>
    </source>
</evidence>
<dbReference type="GO" id="GO:0030479">
    <property type="term" value="C:actin cortical patch"/>
    <property type="evidence" value="ECO:0007669"/>
    <property type="project" value="UniProtKB-SubCell"/>
</dbReference>
<feature type="region of interest" description="Disordered" evidence="17">
    <location>
        <begin position="1079"/>
        <end position="1098"/>
    </location>
</feature>
<dbReference type="InterPro" id="IPR001452">
    <property type="entry name" value="SH3_domain"/>
</dbReference>
<feature type="compositionally biased region" description="Low complexity" evidence="17">
    <location>
        <begin position="1037"/>
        <end position="1064"/>
    </location>
</feature>
<dbReference type="PANTHER" id="PTHR15735:SF19">
    <property type="entry name" value="ACTIN CYTOSKELETON-REGULATORY COMPLEX PROTEIN SLA1"/>
    <property type="match status" value="1"/>
</dbReference>
<evidence type="ECO:0000256" key="11">
    <source>
        <dbReference type="ARBA" id="ARBA00022753"/>
    </source>
</evidence>
<evidence type="ECO:0000256" key="17">
    <source>
        <dbReference type="SAM" id="MobiDB-lite"/>
    </source>
</evidence>
<feature type="compositionally biased region" description="Pro residues" evidence="17">
    <location>
        <begin position="815"/>
        <end position="828"/>
    </location>
</feature>
<feature type="compositionally biased region" description="Polar residues" evidence="17">
    <location>
        <begin position="309"/>
        <end position="321"/>
    </location>
</feature>
<dbReference type="InterPro" id="IPR035821">
    <property type="entry name" value="Sla1_SH3_3"/>
</dbReference>
<dbReference type="GO" id="GO:0000147">
    <property type="term" value="P:actin cortical patch assembly"/>
    <property type="evidence" value="ECO:0007669"/>
    <property type="project" value="TreeGrafter"/>
</dbReference>
<feature type="region of interest" description="Disordered" evidence="17">
    <location>
        <begin position="614"/>
        <end position="658"/>
    </location>
</feature>
<feature type="compositionally biased region" description="Pro residues" evidence="17">
    <location>
        <begin position="299"/>
        <end position="308"/>
    </location>
</feature>
<dbReference type="AlphaFoldDB" id="A0A854QBF9"/>
<feature type="compositionally biased region" description="Low complexity" evidence="17">
    <location>
        <begin position="428"/>
        <end position="439"/>
    </location>
</feature>
<dbReference type="PROSITE" id="PS50002">
    <property type="entry name" value="SH3"/>
    <property type="match status" value="2"/>
</dbReference>
<feature type="region of interest" description="Disordered" evidence="17">
    <location>
        <begin position="989"/>
        <end position="1069"/>
    </location>
</feature>
<keyword evidence="12" id="KW-0472">Membrane</keyword>
<feature type="compositionally biased region" description="Polar residues" evidence="17">
    <location>
        <begin position="906"/>
        <end position="915"/>
    </location>
</feature>
<dbReference type="InterPro" id="IPR035800">
    <property type="entry name" value="Sla1_SH3_1"/>
</dbReference>
<evidence type="ECO:0000256" key="15">
    <source>
        <dbReference type="PROSITE-ProRule" id="PRU00192"/>
    </source>
</evidence>
<feature type="domain" description="SH3" evidence="18">
    <location>
        <begin position="338"/>
        <end position="398"/>
    </location>
</feature>
<protein>
    <recommendedName>
        <fullName evidence="5">Actin cytoskeleton-regulatory complex protein SLA1</fullName>
    </recommendedName>
</protein>
<dbReference type="PRINTS" id="PR00452">
    <property type="entry name" value="SH3DOMAIN"/>
</dbReference>
<dbReference type="GO" id="GO:0030833">
    <property type="term" value="P:regulation of actin filament polymerization"/>
    <property type="evidence" value="ECO:0007669"/>
    <property type="project" value="TreeGrafter"/>
</dbReference>
<dbReference type="GO" id="GO:0030674">
    <property type="term" value="F:protein-macromolecule adaptor activity"/>
    <property type="evidence" value="ECO:0007669"/>
    <property type="project" value="InterPro"/>
</dbReference>
<feature type="compositionally biased region" description="Basic and acidic residues" evidence="17">
    <location>
        <begin position="440"/>
        <end position="467"/>
    </location>
</feature>
<feature type="compositionally biased region" description="Polar residues" evidence="17">
    <location>
        <begin position="989"/>
        <end position="998"/>
    </location>
</feature>
<dbReference type="Pfam" id="PF00018">
    <property type="entry name" value="SH3_1"/>
    <property type="match status" value="1"/>
</dbReference>
<dbReference type="GO" id="GO:0042802">
    <property type="term" value="F:identical protein binding"/>
    <property type="evidence" value="ECO:0007669"/>
    <property type="project" value="InterPro"/>
</dbReference>
<dbReference type="Pfam" id="PF03983">
    <property type="entry name" value="SHD1"/>
    <property type="match status" value="1"/>
</dbReference>
<dbReference type="GO" id="GO:0010008">
    <property type="term" value="C:endosome membrane"/>
    <property type="evidence" value="ECO:0007669"/>
    <property type="project" value="UniProtKB-SubCell"/>
</dbReference>
<name>A0A854QBF9_CRYNE</name>
<evidence type="ECO:0000313" key="20">
    <source>
        <dbReference type="Proteomes" id="UP000199727"/>
    </source>
</evidence>
<evidence type="ECO:0000256" key="16">
    <source>
        <dbReference type="SAM" id="Coils"/>
    </source>
</evidence>
<comment type="similarity">
    <text evidence="4">Belongs to the SLA1 family.</text>
</comment>
<dbReference type="Gene3D" id="2.30.30.700">
    <property type="entry name" value="SLA1 homology domain 1"/>
    <property type="match status" value="1"/>
</dbReference>
<feature type="compositionally biased region" description="Low complexity" evidence="17">
    <location>
        <begin position="941"/>
        <end position="956"/>
    </location>
</feature>
<dbReference type="InterPro" id="IPR036028">
    <property type="entry name" value="SH3-like_dom_sf"/>
</dbReference>
<dbReference type="InterPro" id="IPR007131">
    <property type="entry name" value="SHD1"/>
</dbReference>
<comment type="subcellular location">
    <subcellularLocation>
        <location evidence="3">Cell membrane</location>
        <topology evidence="3">Peripheral membrane protein</topology>
        <orientation evidence="3">Cytoplasmic side</orientation>
    </subcellularLocation>
    <subcellularLocation>
        <location evidence="2">Cytoplasm</location>
        <location evidence="2">Cytoskeleton</location>
        <location evidence="2">Actin patch</location>
    </subcellularLocation>
    <subcellularLocation>
        <location evidence="1">Endosome membrane</location>
        <topology evidence="1">Peripheral membrane protein</topology>
        <orientation evidence="1">Cytoplasmic side</orientation>
    </subcellularLocation>
</comment>
<dbReference type="EMBL" id="AMKT01000056">
    <property type="protein sequence ID" value="OXG18253.1"/>
    <property type="molecule type" value="Genomic_DNA"/>
</dbReference>
<proteinExistence type="inferred from homology"/>
<evidence type="ECO:0000256" key="5">
    <source>
        <dbReference type="ARBA" id="ARBA00020357"/>
    </source>
</evidence>
<evidence type="ECO:0000313" key="19">
    <source>
        <dbReference type="EMBL" id="OXG18253.1"/>
    </source>
</evidence>
<feature type="coiled-coil region" evidence="16">
    <location>
        <begin position="136"/>
        <end position="169"/>
    </location>
</feature>
<dbReference type="GO" id="GO:0005634">
    <property type="term" value="C:nucleus"/>
    <property type="evidence" value="ECO:0007669"/>
    <property type="project" value="TreeGrafter"/>
</dbReference>
<keyword evidence="7" id="KW-1003">Cell membrane</keyword>
<dbReference type="SUPFAM" id="SSF50044">
    <property type="entry name" value="SH3-domain"/>
    <property type="match status" value="3"/>
</dbReference>
<dbReference type="CDD" id="cd11775">
    <property type="entry name" value="SH3_Sla1p_3"/>
    <property type="match status" value="1"/>
</dbReference>
<feature type="region of interest" description="Disordered" evidence="17">
    <location>
        <begin position="905"/>
        <end position="977"/>
    </location>
</feature>
<evidence type="ECO:0000256" key="8">
    <source>
        <dbReference type="ARBA" id="ARBA00022490"/>
    </source>
</evidence>
<feature type="compositionally biased region" description="Basic and acidic residues" evidence="17">
    <location>
        <begin position="480"/>
        <end position="512"/>
    </location>
</feature>
<keyword evidence="16" id="KW-0175">Coiled coil</keyword>
<feature type="compositionally biased region" description="Low complexity" evidence="17">
    <location>
        <begin position="405"/>
        <end position="414"/>
    </location>
</feature>
<feature type="domain" description="SH3" evidence="18">
    <location>
        <begin position="2"/>
        <end position="69"/>
    </location>
</feature>
<evidence type="ECO:0000256" key="13">
    <source>
        <dbReference type="ARBA" id="ARBA00023203"/>
    </source>
</evidence>
<dbReference type="CDD" id="cd11773">
    <property type="entry name" value="SH3_Sla1p_1"/>
    <property type="match status" value="1"/>
</dbReference>
<dbReference type="Pfam" id="PF14604">
    <property type="entry name" value="SH3_9"/>
    <property type="match status" value="1"/>
</dbReference>
<keyword evidence="14" id="KW-0206">Cytoskeleton</keyword>
<dbReference type="Gene3D" id="1.10.150.50">
    <property type="entry name" value="Transcription Factor, Ets-1"/>
    <property type="match status" value="1"/>
</dbReference>
<evidence type="ECO:0000256" key="9">
    <source>
        <dbReference type="ARBA" id="ARBA00022583"/>
    </source>
</evidence>
<organism evidence="19 20">
    <name type="scientific">Cryptococcus neoformans Tu259-1</name>
    <dbReference type="NCBI Taxonomy" id="1230072"/>
    <lineage>
        <taxon>Eukaryota</taxon>
        <taxon>Fungi</taxon>
        <taxon>Dikarya</taxon>
        <taxon>Basidiomycota</taxon>
        <taxon>Agaricomycotina</taxon>
        <taxon>Tremellomycetes</taxon>
        <taxon>Tremellales</taxon>
        <taxon>Cryptococcaceae</taxon>
        <taxon>Cryptococcus</taxon>
        <taxon>Cryptococcus neoformans species complex</taxon>
    </lineage>
</organism>
<feature type="compositionally biased region" description="Acidic residues" evidence="17">
    <location>
        <begin position="278"/>
        <end position="288"/>
    </location>
</feature>
<evidence type="ECO:0000256" key="6">
    <source>
        <dbReference type="ARBA" id="ARBA00022443"/>
    </source>
</evidence>
<feature type="region of interest" description="Disordered" evidence="17">
    <location>
        <begin position="396"/>
        <end position="566"/>
    </location>
</feature>
<feature type="region of interest" description="Disordered" evidence="17">
    <location>
        <begin position="812"/>
        <end position="880"/>
    </location>
</feature>
<dbReference type="Gene3D" id="2.30.30.40">
    <property type="entry name" value="SH3 Domains"/>
    <property type="match status" value="3"/>
</dbReference>